<evidence type="ECO:0000259" key="9">
    <source>
        <dbReference type="PROSITE" id="PS50929"/>
    </source>
</evidence>
<dbReference type="InterPro" id="IPR039421">
    <property type="entry name" value="Type_1_exporter"/>
</dbReference>
<dbReference type="InterPro" id="IPR027417">
    <property type="entry name" value="P-loop_NTPase"/>
</dbReference>
<keyword evidence="2 7" id="KW-0812">Transmembrane</keyword>
<sequence>MSGFLYTVMKIKMMKDRKTIAWIYQNSKTQLLSLLALILANALFAGCGVLFALAAKGVVDGAVAGERNTLIAQGLWLFAVIVLQLVLRIFCRNLEVRIQGRLEMGYKHKLLGKILQKDYTHTSGYHSGELMNRLTGDITVVSEGVTGIVPEFAGLLTKLLSALAVLCVFDPTFTLVFAVGGLVLFLTTKYFRKKLKYLHKNVQEKDGMLRSLMQELLESLIVIKIFGAEKNMETKAVERGQEHYQAKIRKNIVGILANSGFSFIFSIGYLYALVWSAFGLMAQTISFGTLTAILQLVGQVQAPFTGLSGLLPKTYGVIASAERLIELENLPDEADMNKEDINASAVYSAMQGIKLDDVSFRYDREPVLKHAGLTIEKGGFAVISGRSGIGKSTLIMLLLGIFAPTGGTIGIELNNGETMPVDKRTRKLFAYVPQNNLLLSGTIRENIAFIHANATDAEIMAAAEVSCAAEFIRTLPCGLDTVIGEKGLGLSQGQVQRLAISRAVLCGAPILLLDEATSALDEATEKRLLDNIKQMTDTTCIIISHKKAAFDLCSKEIRIENGRLKTVERSERLGYHTA</sequence>
<dbReference type="Gene3D" id="3.40.50.300">
    <property type="entry name" value="P-loop containing nucleotide triphosphate hydrolases"/>
    <property type="match status" value="1"/>
</dbReference>
<dbReference type="GO" id="GO:0140359">
    <property type="term" value="F:ABC-type transporter activity"/>
    <property type="evidence" value="ECO:0007669"/>
    <property type="project" value="InterPro"/>
</dbReference>
<keyword evidence="3" id="KW-0547">Nucleotide-binding</keyword>
<evidence type="ECO:0000256" key="7">
    <source>
        <dbReference type="SAM" id="Phobius"/>
    </source>
</evidence>
<dbReference type="InterPro" id="IPR003439">
    <property type="entry name" value="ABC_transporter-like_ATP-bd"/>
</dbReference>
<dbReference type="GO" id="GO:0005886">
    <property type="term" value="C:plasma membrane"/>
    <property type="evidence" value="ECO:0007669"/>
    <property type="project" value="UniProtKB-SubCell"/>
</dbReference>
<dbReference type="EMBL" id="QFGA01000001">
    <property type="protein sequence ID" value="TEB07089.1"/>
    <property type="molecule type" value="Genomic_DNA"/>
</dbReference>
<dbReference type="InterPro" id="IPR011527">
    <property type="entry name" value="ABC1_TM_dom"/>
</dbReference>
<accession>A0A4Y7RE76</accession>
<dbReference type="Proteomes" id="UP000298324">
    <property type="component" value="Unassembled WGS sequence"/>
</dbReference>
<evidence type="ECO:0000256" key="3">
    <source>
        <dbReference type="ARBA" id="ARBA00022741"/>
    </source>
</evidence>
<protein>
    <submittedName>
        <fullName evidence="10">Putative multidrug export ATP-binding/permease protein</fullName>
        <ecNumber evidence="10">3.6.3.-</ecNumber>
    </submittedName>
</protein>
<dbReference type="AlphaFoldDB" id="A0A4Y7RE76"/>
<dbReference type="PROSITE" id="PS50929">
    <property type="entry name" value="ABC_TM1F"/>
    <property type="match status" value="1"/>
</dbReference>
<dbReference type="PROSITE" id="PS50893">
    <property type="entry name" value="ABC_TRANSPORTER_2"/>
    <property type="match status" value="1"/>
</dbReference>
<evidence type="ECO:0000313" key="10">
    <source>
        <dbReference type="EMBL" id="TEB07089.1"/>
    </source>
</evidence>
<comment type="caution">
    <text evidence="10">The sequence shown here is derived from an EMBL/GenBank/DDBJ whole genome shotgun (WGS) entry which is preliminary data.</text>
</comment>
<dbReference type="SUPFAM" id="SSF52540">
    <property type="entry name" value="P-loop containing nucleoside triphosphate hydrolases"/>
    <property type="match status" value="1"/>
</dbReference>
<dbReference type="InterPro" id="IPR003593">
    <property type="entry name" value="AAA+_ATPase"/>
</dbReference>
<dbReference type="GO" id="GO:0016887">
    <property type="term" value="F:ATP hydrolysis activity"/>
    <property type="evidence" value="ECO:0007669"/>
    <property type="project" value="InterPro"/>
</dbReference>
<dbReference type="Gene3D" id="1.20.1560.10">
    <property type="entry name" value="ABC transporter type 1, transmembrane domain"/>
    <property type="match status" value="1"/>
</dbReference>
<evidence type="ECO:0000256" key="2">
    <source>
        <dbReference type="ARBA" id="ARBA00022692"/>
    </source>
</evidence>
<keyword evidence="6 7" id="KW-0472">Membrane</keyword>
<keyword evidence="5 7" id="KW-1133">Transmembrane helix</keyword>
<dbReference type="GO" id="GO:0005524">
    <property type="term" value="F:ATP binding"/>
    <property type="evidence" value="ECO:0007669"/>
    <property type="project" value="UniProtKB-KW"/>
</dbReference>
<feature type="domain" description="ABC transmembrane type-1" evidence="9">
    <location>
        <begin position="35"/>
        <end position="316"/>
    </location>
</feature>
<dbReference type="CDD" id="cd07346">
    <property type="entry name" value="ABC_6TM_exporters"/>
    <property type="match status" value="1"/>
</dbReference>
<evidence type="ECO:0000256" key="6">
    <source>
        <dbReference type="ARBA" id="ARBA00023136"/>
    </source>
</evidence>
<keyword evidence="4 10" id="KW-0067">ATP-binding</keyword>
<dbReference type="InterPro" id="IPR036640">
    <property type="entry name" value="ABC1_TM_sf"/>
</dbReference>
<dbReference type="PANTHER" id="PTHR24221">
    <property type="entry name" value="ATP-BINDING CASSETTE SUB-FAMILY B"/>
    <property type="match status" value="1"/>
</dbReference>
<keyword evidence="10" id="KW-0378">Hydrolase</keyword>
<evidence type="ECO:0000256" key="5">
    <source>
        <dbReference type="ARBA" id="ARBA00022989"/>
    </source>
</evidence>
<dbReference type="SMART" id="SM00382">
    <property type="entry name" value="AAA"/>
    <property type="match status" value="1"/>
</dbReference>
<evidence type="ECO:0000256" key="1">
    <source>
        <dbReference type="ARBA" id="ARBA00004651"/>
    </source>
</evidence>
<dbReference type="EC" id="3.6.3.-" evidence="10"/>
<feature type="transmembrane region" description="Helical" evidence="7">
    <location>
        <begin position="252"/>
        <end position="272"/>
    </location>
</feature>
<name>A0A4Y7RE76_9FIRM</name>
<organism evidence="10 11">
    <name type="scientific">Pelotomaculum schinkii</name>
    <dbReference type="NCBI Taxonomy" id="78350"/>
    <lineage>
        <taxon>Bacteria</taxon>
        <taxon>Bacillati</taxon>
        <taxon>Bacillota</taxon>
        <taxon>Clostridia</taxon>
        <taxon>Eubacteriales</taxon>
        <taxon>Desulfotomaculaceae</taxon>
        <taxon>Pelotomaculum</taxon>
    </lineage>
</organism>
<feature type="transmembrane region" description="Helical" evidence="7">
    <location>
        <begin position="134"/>
        <end position="153"/>
    </location>
</feature>
<feature type="domain" description="ABC transporter" evidence="8">
    <location>
        <begin position="353"/>
        <end position="578"/>
    </location>
</feature>
<dbReference type="Pfam" id="PF00005">
    <property type="entry name" value="ABC_tran"/>
    <property type="match status" value="1"/>
</dbReference>
<comment type="subcellular location">
    <subcellularLocation>
        <location evidence="1">Cell membrane</location>
        <topology evidence="1">Multi-pass membrane protein</topology>
    </subcellularLocation>
</comment>
<feature type="transmembrane region" description="Helical" evidence="7">
    <location>
        <begin position="70"/>
        <end position="91"/>
    </location>
</feature>
<dbReference type="Pfam" id="PF00664">
    <property type="entry name" value="ABC_membrane"/>
    <property type="match status" value="1"/>
</dbReference>
<reference evidence="10 11" key="1">
    <citation type="journal article" date="2018" name="Environ. Microbiol.">
        <title>Novel energy conservation strategies and behaviour of Pelotomaculum schinkii driving syntrophic propionate catabolism.</title>
        <authorList>
            <person name="Hidalgo-Ahumada C.A.P."/>
            <person name="Nobu M.K."/>
            <person name="Narihiro T."/>
            <person name="Tamaki H."/>
            <person name="Liu W.T."/>
            <person name="Kamagata Y."/>
            <person name="Stams A.J.M."/>
            <person name="Imachi H."/>
            <person name="Sousa D.Z."/>
        </authorList>
    </citation>
    <scope>NUCLEOTIDE SEQUENCE [LARGE SCALE GENOMIC DNA]</scope>
    <source>
        <strain evidence="10 11">HH</strain>
    </source>
</reference>
<gene>
    <name evidence="10" type="ORF">Psch_00631</name>
</gene>
<keyword evidence="11" id="KW-1185">Reference proteome</keyword>
<feature type="transmembrane region" description="Helical" evidence="7">
    <location>
        <begin position="159"/>
        <end position="186"/>
    </location>
</feature>
<proteinExistence type="predicted"/>
<evidence type="ECO:0000256" key="4">
    <source>
        <dbReference type="ARBA" id="ARBA00022840"/>
    </source>
</evidence>
<evidence type="ECO:0000259" key="8">
    <source>
        <dbReference type="PROSITE" id="PS50893"/>
    </source>
</evidence>
<dbReference type="PANTHER" id="PTHR24221:SF654">
    <property type="entry name" value="ATP-BINDING CASSETTE SUB-FAMILY B MEMBER 6"/>
    <property type="match status" value="1"/>
</dbReference>
<dbReference type="SUPFAM" id="SSF90123">
    <property type="entry name" value="ABC transporter transmembrane region"/>
    <property type="match status" value="1"/>
</dbReference>
<evidence type="ECO:0000313" key="11">
    <source>
        <dbReference type="Proteomes" id="UP000298324"/>
    </source>
</evidence>